<reference evidence="2" key="1">
    <citation type="journal article" date="2021" name="Proc. Natl. Acad. Sci. U.S.A.">
        <title>A Catalog of Tens of Thousands of Viruses from Human Metagenomes Reveals Hidden Associations with Chronic Diseases.</title>
        <authorList>
            <person name="Tisza M.J."/>
            <person name="Buck C.B."/>
        </authorList>
    </citation>
    <scope>NUCLEOTIDE SEQUENCE</scope>
    <source>
        <strain evidence="2">CtxMM9</strain>
    </source>
</reference>
<evidence type="ECO:0000313" key="2">
    <source>
        <dbReference type="EMBL" id="DAF58952.1"/>
    </source>
</evidence>
<accession>A0A8S5T763</accession>
<evidence type="ECO:0000256" key="1">
    <source>
        <dbReference type="SAM" id="Coils"/>
    </source>
</evidence>
<keyword evidence="1" id="KW-0175">Coiled coil</keyword>
<feature type="coiled-coil region" evidence="1">
    <location>
        <begin position="50"/>
        <end position="115"/>
    </location>
</feature>
<name>A0A8S5T763_9CAUD</name>
<protein>
    <submittedName>
        <fullName evidence="2">Uncharacterized protein</fullName>
    </submittedName>
</protein>
<proteinExistence type="predicted"/>
<organism evidence="2">
    <name type="scientific">Siphoviridae sp. ctxMM9</name>
    <dbReference type="NCBI Taxonomy" id="2827973"/>
    <lineage>
        <taxon>Viruses</taxon>
        <taxon>Duplodnaviria</taxon>
        <taxon>Heunggongvirae</taxon>
        <taxon>Uroviricota</taxon>
        <taxon>Caudoviricetes</taxon>
    </lineage>
</organism>
<sequence>MYEVSKLNRSIEQSIEDSTTAASKERLKALQKLIAAQSKANKLTQYDLDMMNLQYQLALAMEELENAKNAKDTVRLTRDDNGNYGYQYTADQDKINDAQQKYEDVLQQINELAANRISELEQSFLNAQQ</sequence>
<dbReference type="EMBL" id="BK032759">
    <property type="protein sequence ID" value="DAF58952.1"/>
    <property type="molecule type" value="Genomic_DNA"/>
</dbReference>